<dbReference type="Proteomes" id="UP000530670">
    <property type="component" value="Unassembled WGS sequence"/>
</dbReference>
<dbReference type="GeneID" id="59301505"/>
<dbReference type="AlphaFoldDB" id="A0A8H5S1U2"/>
<evidence type="ECO:0000313" key="2">
    <source>
        <dbReference type="Proteomes" id="UP000530670"/>
    </source>
</evidence>
<protein>
    <submittedName>
        <fullName evidence="1">Uncharacterized protein</fullName>
    </submittedName>
</protein>
<dbReference type="RefSeq" id="XP_037209900.1">
    <property type="nucleotide sequence ID" value="XM_037349235.1"/>
</dbReference>
<accession>A0A8H5S1U2</accession>
<proteinExistence type="predicted"/>
<name>A0A8H5S1U2_9HYPO</name>
<gene>
    <name evidence="1" type="ORF">FTJAE_2987</name>
</gene>
<organism evidence="1 2">
    <name type="scientific">Fusarium tjaetaba</name>
    <dbReference type="NCBI Taxonomy" id="1567544"/>
    <lineage>
        <taxon>Eukaryota</taxon>
        <taxon>Fungi</taxon>
        <taxon>Dikarya</taxon>
        <taxon>Ascomycota</taxon>
        <taxon>Pezizomycotina</taxon>
        <taxon>Sordariomycetes</taxon>
        <taxon>Hypocreomycetidae</taxon>
        <taxon>Hypocreales</taxon>
        <taxon>Nectriaceae</taxon>
        <taxon>Fusarium</taxon>
        <taxon>Fusarium fujikuroi species complex</taxon>
    </lineage>
</organism>
<dbReference type="EMBL" id="JAAQRI010000060">
    <property type="protein sequence ID" value="KAF5643917.1"/>
    <property type="molecule type" value="Genomic_DNA"/>
</dbReference>
<comment type="caution">
    <text evidence="1">The sequence shown here is derived from an EMBL/GenBank/DDBJ whole genome shotgun (WGS) entry which is preliminary data.</text>
</comment>
<keyword evidence="2" id="KW-1185">Reference proteome</keyword>
<reference evidence="1 2" key="1">
    <citation type="submission" date="2020-05" db="EMBL/GenBank/DDBJ databases">
        <title>Identification and distribution of gene clusters putatively required for synthesis of sphingolipid metabolism inhibitors in phylogenetically diverse species of the filamentous fungus Fusarium.</title>
        <authorList>
            <person name="Kim H.-S."/>
            <person name="Busman M."/>
            <person name="Brown D.W."/>
            <person name="Divon H."/>
            <person name="Uhlig S."/>
            <person name="Proctor R.H."/>
        </authorList>
    </citation>
    <scope>NUCLEOTIDE SEQUENCE [LARGE SCALE GENOMIC DNA]</scope>
    <source>
        <strain evidence="1 2">NRRL 66243</strain>
    </source>
</reference>
<sequence>MSSFSIIAATPQQQRLQRLEEPLLAKSTHVQPHSAPCRRAIQPPGAEYMSLPRLCHRHPADLLQYPIDHKLAILKYIRSFDSSKTDTTVPQIVFSKSVETYEEEAGWNAGENDTVEETDDNIVVEPEYYITKGDGDN</sequence>
<evidence type="ECO:0000313" key="1">
    <source>
        <dbReference type="EMBL" id="KAF5643917.1"/>
    </source>
</evidence>